<organism evidence="2 3">
    <name type="scientific">Fusarium mangiferae</name>
    <name type="common">Mango malformation disease fungus</name>
    <dbReference type="NCBI Taxonomy" id="192010"/>
    <lineage>
        <taxon>Eukaryota</taxon>
        <taxon>Fungi</taxon>
        <taxon>Dikarya</taxon>
        <taxon>Ascomycota</taxon>
        <taxon>Pezizomycotina</taxon>
        <taxon>Sordariomycetes</taxon>
        <taxon>Hypocreomycetidae</taxon>
        <taxon>Hypocreales</taxon>
        <taxon>Nectriaceae</taxon>
        <taxon>Fusarium</taxon>
        <taxon>Fusarium fujikuroi species complex</taxon>
    </lineage>
</organism>
<sequence length="223" mass="25305">MLRTSGTRQTSKPKSEPYFSKQQMGNSRTDNSPQQVSSATAGETSAGRTSLPSYCDFCTECPVEEEEPSWSLFEGECHHQDARKCTLRMKQEYLDQFENPFDLRDKYKNHTAESESTLKSWPSLKSTHSISPPASISKQTPGWTGEYSSINEYGASPETSQWTGEYSSMIEYSASPEVSQWTGQYSDPYEYSVSPKMTRLGKWTESDVPGKPDFKWILEYTPE</sequence>
<name>A0A1L7SLP2_FUSMA</name>
<dbReference type="RefSeq" id="XP_041678102.1">
    <property type="nucleotide sequence ID" value="XM_041827106.1"/>
</dbReference>
<feature type="region of interest" description="Disordered" evidence="1">
    <location>
        <begin position="1"/>
        <end position="50"/>
    </location>
</feature>
<dbReference type="GeneID" id="65085415"/>
<keyword evidence="3" id="KW-1185">Reference proteome</keyword>
<accession>A0A1L7SLP2</accession>
<dbReference type="Proteomes" id="UP000184255">
    <property type="component" value="Unassembled WGS sequence"/>
</dbReference>
<reference evidence="3" key="1">
    <citation type="journal article" date="2016" name="Genome Biol. Evol.">
        <title>Comparative 'omics' of the Fusarium fujikuroi species complex highlights differences in genetic potential and metabolite synthesis.</title>
        <authorList>
            <person name="Niehaus E.-M."/>
            <person name="Muensterkoetter M."/>
            <person name="Proctor R.H."/>
            <person name="Brown D.W."/>
            <person name="Sharon A."/>
            <person name="Idan Y."/>
            <person name="Oren-Young L."/>
            <person name="Sieber C.M."/>
            <person name="Novak O."/>
            <person name="Pencik A."/>
            <person name="Tarkowska D."/>
            <person name="Hromadova K."/>
            <person name="Freeman S."/>
            <person name="Maymon M."/>
            <person name="Elazar M."/>
            <person name="Youssef S.A."/>
            <person name="El-Shabrawy E.S.M."/>
            <person name="Shalaby A.B.A."/>
            <person name="Houterman P."/>
            <person name="Brock N.L."/>
            <person name="Burkhardt I."/>
            <person name="Tsavkelova E.A."/>
            <person name="Dickschat J.S."/>
            <person name="Galuszka P."/>
            <person name="Gueldener U."/>
            <person name="Tudzynski B."/>
        </authorList>
    </citation>
    <scope>NUCLEOTIDE SEQUENCE [LARGE SCALE GENOMIC DNA]</scope>
    <source>
        <strain evidence="3">MRC7560</strain>
    </source>
</reference>
<protein>
    <submittedName>
        <fullName evidence="2">Uncharacterized protein</fullName>
    </submittedName>
</protein>
<comment type="caution">
    <text evidence="2">The sequence shown here is derived from an EMBL/GenBank/DDBJ whole genome shotgun (WGS) entry which is preliminary data.</text>
</comment>
<feature type="compositionally biased region" description="Polar residues" evidence="1">
    <location>
        <begin position="20"/>
        <end position="50"/>
    </location>
</feature>
<dbReference type="VEuPathDB" id="FungiDB:FMAN_06151"/>
<dbReference type="EMBL" id="FCQH01000002">
    <property type="protein sequence ID" value="CVK86580.1"/>
    <property type="molecule type" value="Genomic_DNA"/>
</dbReference>
<proteinExistence type="predicted"/>
<gene>
    <name evidence="2" type="ORF">FMAN_06151</name>
</gene>
<evidence type="ECO:0000313" key="3">
    <source>
        <dbReference type="Proteomes" id="UP000184255"/>
    </source>
</evidence>
<dbReference type="AlphaFoldDB" id="A0A1L7SLP2"/>
<evidence type="ECO:0000313" key="2">
    <source>
        <dbReference type="EMBL" id="CVK86580.1"/>
    </source>
</evidence>
<feature type="compositionally biased region" description="Polar residues" evidence="1">
    <location>
        <begin position="1"/>
        <end position="12"/>
    </location>
</feature>
<evidence type="ECO:0000256" key="1">
    <source>
        <dbReference type="SAM" id="MobiDB-lite"/>
    </source>
</evidence>
<feature type="region of interest" description="Disordered" evidence="1">
    <location>
        <begin position="114"/>
        <end position="143"/>
    </location>
</feature>